<dbReference type="RefSeq" id="WP_201935993.1">
    <property type="nucleotide sequence ID" value="NZ_JAERSG010000003.1"/>
</dbReference>
<feature type="signal peptide" evidence="2">
    <location>
        <begin position="1"/>
        <end position="28"/>
    </location>
</feature>
<organism evidence="3 4">
    <name type="scientific">Nocardioides baculatus</name>
    <dbReference type="NCBI Taxonomy" id="2801337"/>
    <lineage>
        <taxon>Bacteria</taxon>
        <taxon>Bacillati</taxon>
        <taxon>Actinomycetota</taxon>
        <taxon>Actinomycetes</taxon>
        <taxon>Propionibacteriales</taxon>
        <taxon>Nocardioidaceae</taxon>
        <taxon>Nocardioides</taxon>
    </lineage>
</organism>
<feature type="region of interest" description="Disordered" evidence="1">
    <location>
        <begin position="476"/>
        <end position="511"/>
    </location>
</feature>
<comment type="caution">
    <text evidence="3">The sequence shown here is derived from an EMBL/GenBank/DDBJ whole genome shotgun (WGS) entry which is preliminary data.</text>
</comment>
<proteinExistence type="predicted"/>
<dbReference type="SUPFAM" id="SSF51120">
    <property type="entry name" value="beta-Roll"/>
    <property type="match status" value="1"/>
</dbReference>
<accession>A0ABS1LBQ1</accession>
<name>A0ABS1LBQ1_9ACTN</name>
<keyword evidence="2" id="KW-0732">Signal</keyword>
<feature type="chain" id="PRO_5047171469" description="Calcium-binding protein" evidence="2">
    <location>
        <begin position="29"/>
        <end position="511"/>
    </location>
</feature>
<evidence type="ECO:0000256" key="2">
    <source>
        <dbReference type="SAM" id="SignalP"/>
    </source>
</evidence>
<evidence type="ECO:0000313" key="3">
    <source>
        <dbReference type="EMBL" id="MBL0747966.1"/>
    </source>
</evidence>
<dbReference type="EMBL" id="JAERSG010000003">
    <property type="protein sequence ID" value="MBL0747966.1"/>
    <property type="molecule type" value="Genomic_DNA"/>
</dbReference>
<keyword evidence="4" id="KW-1185">Reference proteome</keyword>
<dbReference type="Proteomes" id="UP000636918">
    <property type="component" value="Unassembled WGS sequence"/>
</dbReference>
<dbReference type="Gene3D" id="2.160.20.160">
    <property type="match status" value="1"/>
</dbReference>
<dbReference type="PRINTS" id="PR00313">
    <property type="entry name" value="CABNDNGRPT"/>
</dbReference>
<evidence type="ECO:0008006" key="5">
    <source>
        <dbReference type="Google" id="ProtNLM"/>
    </source>
</evidence>
<reference evidence="3 4" key="1">
    <citation type="submission" date="2021-01" db="EMBL/GenBank/DDBJ databases">
        <title>Genome seq and assembly of Nocardiodes sp. G10.</title>
        <authorList>
            <person name="Chhetri G."/>
        </authorList>
    </citation>
    <scope>NUCLEOTIDE SEQUENCE [LARGE SCALE GENOMIC DNA]</scope>
    <source>
        <strain evidence="3 4">G10</strain>
    </source>
</reference>
<gene>
    <name evidence="3" type="ORF">JI751_10125</name>
</gene>
<sequence>MKHSQPAVIAALALAASTSWLVTAPAHAAAPATCEGKAVTIVATTTVTTGTEGDDVVAMEPGGWTRFDALGGNDTVCLALPAEITTDHYGGRDRVGVLDAGGGDDTVVNLTPAGSTVTTMQVVLGLGNDTFAGADLGEKVYTDKEVGYFPDDPEAADPELVGQQTDVVTGVAEVWSTSPTGGLNADRITFGSRGGLAVMAGPVGPQGLLDFTAASEPRLEIRSLGRLGVPSTGNVVVDNRAQTVTAGPDTVLAWSGEVASFTLGQPRRMVVMGPAVGFVGTDAAESVVFADVLVGDVDLGGGDDVLSVQSWNNAFIPRSADGGSGRDRLSIDTTCHIELEVRVDRTVTCDGRSGPLAGFREVYANGSSASGARTVVVGTARRDRLSASGSIVVVRAGAGRDQVTVDESSLARVHAGGGADRVYASGDDVVVRGQGGADRLELGGTADLDEAPGIRNQQVALGGAGRDVLLGTADDRERDRLVGGPGRDRADGRKGRRDYCSAEVTRRCERP</sequence>
<evidence type="ECO:0000313" key="4">
    <source>
        <dbReference type="Proteomes" id="UP000636918"/>
    </source>
</evidence>
<dbReference type="InterPro" id="IPR011049">
    <property type="entry name" value="Serralysin-like_metalloprot_C"/>
</dbReference>
<protein>
    <recommendedName>
        <fullName evidence="5">Calcium-binding protein</fullName>
    </recommendedName>
</protein>
<evidence type="ECO:0000256" key="1">
    <source>
        <dbReference type="SAM" id="MobiDB-lite"/>
    </source>
</evidence>